<sequence length="646" mass="74880">MPSVPEECLWLIVSYLRHERAALHALLLTNSTFFRIAVSFLYSSPFRILDEEPNYHWNVIEKTRRYDVLLHLLIQSSHLLSHIDGNGRRVMDLPRYGPEVTPLPSPSTIDYLSYYTDMFHDPMLHQTFMTLFPTIPNCYQTDVVWYRSMVETRNKIEYAMMDRLLPQVTSLTVAMPIQVPRTRIGYMSNLRRLEVIGTDLCWLTEDDLQAAQVLPMDRTTRGSMGYKITRLDRMLMFIWDHQRIFGTLRELRIEDKPVVLDNQPSKRLIELVEAMGERLEVLEVRHWPDAILFLDRIPTRHLRRLLLHLSKEPGPIFAAQENMATFLAQCPDLQEFSMYMDERDLLAAWRPQYQRSLQQQQKQPSTSNYGWKGRQILTMSPIKRINIAGLAPNVIAVINEAVDLFAASLEAISARTWFSGKPVTVPLAWPSRTLDRLTELDLEGEVAWTFDYGSLMNCPRLCRMRLGFTGPKPRRQPAIHYLTRLVTLQDLELIGNWQTLAIQGWPKVVAEMYHLERLELIGCDGITSDQLYVVVRDIINQSHSWRLRKQGNGGSSKIHEAVQESQSPPSSTTTTTTTMTTSAAQDLFYKTCRLRWVIANRRLEDGLNRYWSELKLAHSDHDGSPYMKASLDRVRFSWVTTARPSR</sequence>
<proteinExistence type="predicted"/>
<organism evidence="2 3">
    <name type="scientific">Mortierella hygrophila</name>
    <dbReference type="NCBI Taxonomy" id="979708"/>
    <lineage>
        <taxon>Eukaryota</taxon>
        <taxon>Fungi</taxon>
        <taxon>Fungi incertae sedis</taxon>
        <taxon>Mucoromycota</taxon>
        <taxon>Mortierellomycotina</taxon>
        <taxon>Mortierellomycetes</taxon>
        <taxon>Mortierellales</taxon>
        <taxon>Mortierellaceae</taxon>
        <taxon>Mortierella</taxon>
    </lineage>
</organism>
<dbReference type="AlphaFoldDB" id="A0A9P6FAA6"/>
<protein>
    <submittedName>
        <fullName evidence="2">Uncharacterized protein</fullName>
    </submittedName>
</protein>
<evidence type="ECO:0000313" key="2">
    <source>
        <dbReference type="EMBL" id="KAF9546008.1"/>
    </source>
</evidence>
<reference evidence="2" key="1">
    <citation type="journal article" date="2020" name="Fungal Divers.">
        <title>Resolving the Mortierellaceae phylogeny through synthesis of multi-gene phylogenetics and phylogenomics.</title>
        <authorList>
            <person name="Vandepol N."/>
            <person name="Liber J."/>
            <person name="Desiro A."/>
            <person name="Na H."/>
            <person name="Kennedy M."/>
            <person name="Barry K."/>
            <person name="Grigoriev I.V."/>
            <person name="Miller A.N."/>
            <person name="O'Donnell K."/>
            <person name="Stajich J.E."/>
            <person name="Bonito G."/>
        </authorList>
    </citation>
    <scope>NUCLEOTIDE SEQUENCE</scope>
    <source>
        <strain evidence="2">NRRL 2591</strain>
    </source>
</reference>
<feature type="region of interest" description="Disordered" evidence="1">
    <location>
        <begin position="548"/>
        <end position="578"/>
    </location>
</feature>
<dbReference type="Proteomes" id="UP000723463">
    <property type="component" value="Unassembled WGS sequence"/>
</dbReference>
<name>A0A9P6FAA6_9FUNG</name>
<keyword evidence="3" id="KW-1185">Reference proteome</keyword>
<accession>A0A9P6FAA6</accession>
<evidence type="ECO:0000256" key="1">
    <source>
        <dbReference type="SAM" id="MobiDB-lite"/>
    </source>
</evidence>
<dbReference type="EMBL" id="JAAAXW010000062">
    <property type="protein sequence ID" value="KAF9546008.1"/>
    <property type="molecule type" value="Genomic_DNA"/>
</dbReference>
<comment type="caution">
    <text evidence="2">The sequence shown here is derived from an EMBL/GenBank/DDBJ whole genome shotgun (WGS) entry which is preliminary data.</text>
</comment>
<gene>
    <name evidence="2" type="ORF">EC957_010283</name>
</gene>
<feature type="compositionally biased region" description="Low complexity" evidence="1">
    <location>
        <begin position="567"/>
        <end position="578"/>
    </location>
</feature>
<dbReference type="SUPFAM" id="SSF52047">
    <property type="entry name" value="RNI-like"/>
    <property type="match status" value="1"/>
</dbReference>
<evidence type="ECO:0000313" key="3">
    <source>
        <dbReference type="Proteomes" id="UP000723463"/>
    </source>
</evidence>